<gene>
    <name evidence="2" type="ORF">ECPE_LOCUS17023</name>
</gene>
<evidence type="ECO:0000313" key="4">
    <source>
        <dbReference type="WBParaSite" id="ECPE_0001706701-mRNA-1"/>
    </source>
</evidence>
<feature type="region of interest" description="Disordered" evidence="1">
    <location>
        <begin position="67"/>
        <end position="88"/>
    </location>
</feature>
<organism evidence="4">
    <name type="scientific">Echinostoma caproni</name>
    <dbReference type="NCBI Taxonomy" id="27848"/>
    <lineage>
        <taxon>Eukaryota</taxon>
        <taxon>Metazoa</taxon>
        <taxon>Spiralia</taxon>
        <taxon>Lophotrochozoa</taxon>
        <taxon>Platyhelminthes</taxon>
        <taxon>Trematoda</taxon>
        <taxon>Digenea</taxon>
        <taxon>Plagiorchiida</taxon>
        <taxon>Echinostomata</taxon>
        <taxon>Echinostomatoidea</taxon>
        <taxon>Echinostomatidae</taxon>
        <taxon>Echinostoma</taxon>
    </lineage>
</organism>
<name>A0A183BCT8_9TREM</name>
<evidence type="ECO:0000313" key="2">
    <source>
        <dbReference type="EMBL" id="VDP94299.1"/>
    </source>
</evidence>
<evidence type="ECO:0000313" key="3">
    <source>
        <dbReference type="Proteomes" id="UP000272942"/>
    </source>
</evidence>
<reference evidence="2 3" key="2">
    <citation type="submission" date="2018-11" db="EMBL/GenBank/DDBJ databases">
        <authorList>
            <consortium name="Pathogen Informatics"/>
        </authorList>
    </citation>
    <scope>NUCLEOTIDE SEQUENCE [LARGE SCALE GENOMIC DNA]</scope>
    <source>
        <strain evidence="2 3">Egypt</strain>
    </source>
</reference>
<sequence>MFSDVKLDIQEAEAKLRSVQRCTFQLERQLIAARDIATRDELDSLVHELKANYQWFTEPVIAPDVGFSSSHFGGETRPPREGSDSASEARGVVIALRLDARSLTGF</sequence>
<evidence type="ECO:0000256" key="1">
    <source>
        <dbReference type="SAM" id="MobiDB-lite"/>
    </source>
</evidence>
<accession>A0A183BCT8</accession>
<reference evidence="4" key="1">
    <citation type="submission" date="2016-06" db="UniProtKB">
        <authorList>
            <consortium name="WormBaseParasite"/>
        </authorList>
    </citation>
    <scope>IDENTIFICATION</scope>
</reference>
<proteinExistence type="predicted"/>
<dbReference type="AlphaFoldDB" id="A0A183BCT8"/>
<keyword evidence="3" id="KW-1185">Reference proteome</keyword>
<dbReference type="EMBL" id="UZAN01067089">
    <property type="protein sequence ID" value="VDP94299.1"/>
    <property type="molecule type" value="Genomic_DNA"/>
</dbReference>
<dbReference type="Proteomes" id="UP000272942">
    <property type="component" value="Unassembled WGS sequence"/>
</dbReference>
<dbReference type="WBParaSite" id="ECPE_0001706701-mRNA-1">
    <property type="protein sequence ID" value="ECPE_0001706701-mRNA-1"/>
    <property type="gene ID" value="ECPE_0001706701"/>
</dbReference>
<dbReference type="OrthoDB" id="6252562at2759"/>
<protein>
    <submittedName>
        <fullName evidence="2 4">Uncharacterized protein</fullName>
    </submittedName>
</protein>